<dbReference type="InterPro" id="IPR022742">
    <property type="entry name" value="Hydrolase_4"/>
</dbReference>
<dbReference type="OrthoDB" id="9781691at2"/>
<evidence type="ECO:0000259" key="1">
    <source>
        <dbReference type="Pfam" id="PF12146"/>
    </source>
</evidence>
<name>A0A0S2K1L5_9GAMM</name>
<dbReference type="AlphaFoldDB" id="A0A0S2K1L5"/>
<accession>A0A0S2K1L5</accession>
<keyword evidence="2" id="KW-0378">Hydrolase</keyword>
<evidence type="ECO:0000313" key="2">
    <source>
        <dbReference type="EMBL" id="ALO42220.1"/>
    </source>
</evidence>
<dbReference type="STRING" id="161398.PP2015_1718"/>
<gene>
    <name evidence="2" type="ORF">PP2015_1718</name>
</gene>
<organism evidence="2 3">
    <name type="scientific">Pseudoalteromonas phenolica</name>
    <dbReference type="NCBI Taxonomy" id="161398"/>
    <lineage>
        <taxon>Bacteria</taxon>
        <taxon>Pseudomonadati</taxon>
        <taxon>Pseudomonadota</taxon>
        <taxon>Gammaproteobacteria</taxon>
        <taxon>Alteromonadales</taxon>
        <taxon>Pseudoalteromonadaceae</taxon>
        <taxon>Pseudoalteromonas</taxon>
    </lineage>
</organism>
<dbReference type="PANTHER" id="PTHR43265">
    <property type="entry name" value="ESTERASE ESTD"/>
    <property type="match status" value="1"/>
</dbReference>
<feature type="domain" description="Serine aminopeptidase S33" evidence="1">
    <location>
        <begin position="52"/>
        <end position="272"/>
    </location>
</feature>
<dbReference type="EMBL" id="CP013187">
    <property type="protein sequence ID" value="ALO42220.1"/>
    <property type="molecule type" value="Genomic_DNA"/>
</dbReference>
<dbReference type="GO" id="GO:0052689">
    <property type="term" value="F:carboxylic ester hydrolase activity"/>
    <property type="evidence" value="ECO:0007669"/>
    <property type="project" value="TreeGrafter"/>
</dbReference>
<keyword evidence="3" id="KW-1185">Reference proteome</keyword>
<sequence length="326" mass="36120">MVQEEIVFKSQMLSLKGTLSVPKSKGTFPCLVMVHGSGQQDRDGNINGFDTNIFKQLSEQLIEAGYATFCYDKRGAGKSEGDFKTAGLEEVVLDAHAAINHISTHKQVNTDAIYVLGHSEGACLAPEIANNNKLISGLIMLCASLRSFEKDGIKNAEVMNRDLDALKGLKGKILRLFLYTKDPAKTMRDLRAKVESTDKPTVRVGFHKVSTKFYRETFNYDVKSHLANTIKPILAIGGEKDFQCHPDDTKLIAKVTNASISTHIIKNMDHTLRLQTGLPSLASYKHACKNDIMPEVAFQLKNWLSEKINLAEKHATDEKLKPTAIT</sequence>
<dbReference type="Pfam" id="PF12146">
    <property type="entry name" value="Hydrolase_4"/>
    <property type="match status" value="1"/>
</dbReference>
<reference evidence="2 3" key="1">
    <citation type="submission" date="2015-11" db="EMBL/GenBank/DDBJ databases">
        <authorList>
            <person name="Zhang Y."/>
            <person name="Guo Z."/>
        </authorList>
    </citation>
    <scope>NUCLEOTIDE SEQUENCE [LARGE SCALE GENOMIC DNA]</scope>
    <source>
        <strain evidence="2 3">KCTC 12086</strain>
    </source>
</reference>
<proteinExistence type="predicted"/>
<dbReference type="KEGG" id="pphe:PP2015_1718"/>
<dbReference type="InterPro" id="IPR029058">
    <property type="entry name" value="AB_hydrolase_fold"/>
</dbReference>
<evidence type="ECO:0000313" key="3">
    <source>
        <dbReference type="Proteomes" id="UP000061457"/>
    </source>
</evidence>
<dbReference type="Proteomes" id="UP000061457">
    <property type="component" value="Chromosome I"/>
</dbReference>
<dbReference type="PATRIC" id="fig|161398.10.peg.1743"/>
<dbReference type="PANTHER" id="PTHR43265:SF1">
    <property type="entry name" value="ESTERASE ESTD"/>
    <property type="match status" value="1"/>
</dbReference>
<dbReference type="Gene3D" id="3.40.50.1820">
    <property type="entry name" value="alpha/beta hydrolase"/>
    <property type="match status" value="1"/>
</dbReference>
<dbReference type="InterPro" id="IPR053145">
    <property type="entry name" value="AB_hydrolase_Est10"/>
</dbReference>
<dbReference type="RefSeq" id="WP_058029892.1">
    <property type="nucleotide sequence ID" value="NZ_CP013187.1"/>
</dbReference>
<protein>
    <submittedName>
        <fullName evidence="2">Putative hydrolase</fullName>
    </submittedName>
</protein>
<dbReference type="SUPFAM" id="SSF53474">
    <property type="entry name" value="alpha/beta-Hydrolases"/>
    <property type="match status" value="1"/>
</dbReference>